<evidence type="ECO:0000313" key="3">
    <source>
        <dbReference type="Proteomes" id="UP000313359"/>
    </source>
</evidence>
<dbReference type="Proteomes" id="UP000313359">
    <property type="component" value="Unassembled WGS sequence"/>
</dbReference>
<reference evidence="2" key="1">
    <citation type="journal article" date="2018" name="Genome Biol. Evol.">
        <title>Genomics and development of Lentinus tigrinus, a white-rot wood-decaying mushroom with dimorphic fruiting bodies.</title>
        <authorList>
            <person name="Wu B."/>
            <person name="Xu Z."/>
            <person name="Knudson A."/>
            <person name="Carlson A."/>
            <person name="Chen N."/>
            <person name="Kovaka S."/>
            <person name="LaButti K."/>
            <person name="Lipzen A."/>
            <person name="Pennachio C."/>
            <person name="Riley R."/>
            <person name="Schakwitz W."/>
            <person name="Umezawa K."/>
            <person name="Ohm R.A."/>
            <person name="Grigoriev I.V."/>
            <person name="Nagy L.G."/>
            <person name="Gibbons J."/>
            <person name="Hibbett D."/>
        </authorList>
    </citation>
    <scope>NUCLEOTIDE SEQUENCE [LARGE SCALE GENOMIC DNA]</scope>
    <source>
        <strain evidence="2">ALCF2SS1-6</strain>
    </source>
</reference>
<keyword evidence="3" id="KW-1185">Reference proteome</keyword>
<organism evidence="2 3">
    <name type="scientific">Lentinus tigrinus ALCF2SS1-6</name>
    <dbReference type="NCBI Taxonomy" id="1328759"/>
    <lineage>
        <taxon>Eukaryota</taxon>
        <taxon>Fungi</taxon>
        <taxon>Dikarya</taxon>
        <taxon>Basidiomycota</taxon>
        <taxon>Agaricomycotina</taxon>
        <taxon>Agaricomycetes</taxon>
        <taxon>Polyporales</taxon>
        <taxon>Polyporaceae</taxon>
        <taxon>Lentinus</taxon>
    </lineage>
</organism>
<proteinExistence type="predicted"/>
<feature type="compositionally biased region" description="Pro residues" evidence="1">
    <location>
        <begin position="364"/>
        <end position="375"/>
    </location>
</feature>
<dbReference type="PANTHER" id="PTHR48148">
    <property type="entry name" value="KERATINOCYTE PROLINE-RICH PROTEIN"/>
    <property type="match status" value="1"/>
</dbReference>
<feature type="region of interest" description="Disordered" evidence="1">
    <location>
        <begin position="318"/>
        <end position="379"/>
    </location>
</feature>
<dbReference type="PANTHER" id="PTHR48148:SF3">
    <property type="entry name" value="KERATINOCYTE PROLINE-RICH PROTEIN"/>
    <property type="match status" value="1"/>
</dbReference>
<accession>A0A5C2RVL4</accession>
<gene>
    <name evidence="2" type="ORF">L227DRAFT_603916</name>
</gene>
<feature type="compositionally biased region" description="Low complexity" evidence="1">
    <location>
        <begin position="609"/>
        <end position="620"/>
    </location>
</feature>
<name>A0A5C2RVL4_9APHY</name>
<sequence>MYTLKPTALFRPSSRPTSPAPVPRQESPAPADRARPLSKLTLSNFRRPSPSPAATQAPPNSTVVQDGSFMEVLSLKLSEAVSKALAQPPGPGAPGELLAGRRPLPTGRGRTLGSLIVSEVKASKENTHLYRAVIRTLHRPLSVLQMNLSNMLIPLISSPAFHTPAAPTPQEPNLNATQLHAVALATFAGELLESFDEMRLGVDADTRGENLKTIRESLVSIVKRVVDPLLNGIKAELMPLIEGLETVPAPPAPSSTAGKTSGAIKSPVPHPSIMSLQTLIPIHARALSRIVASAYAESALASLVISLVWRGMVALSHRPSPVSSPPASPAAGTATLKPKDSKKSLTSPPGTPPPSRFTLKLPQSRPPSPPSPAAPRGPTVAADARALYNLFALLPRPSGDKAQTRLAREVVDEAFDGLSALIALLESIQVHSPAAATAAAASAVMVRSSSSASASAPLSGATYNNTYHNNTTNVGASPKVTPVAELEADLDLLTADIPIVVALPLLLRTYVPSARSVPAILGYAEAEYRKECLSGFGRAEECGLAVGERVLKVLRGQQGQEGQGAQGAQGQMGGEAEREVVLRWLEKEVEAAREERAGEGDGDGDGDGDVNANAEGEIRH</sequence>
<evidence type="ECO:0000256" key="1">
    <source>
        <dbReference type="SAM" id="MobiDB-lite"/>
    </source>
</evidence>
<dbReference type="OrthoDB" id="1734943at2759"/>
<dbReference type="EMBL" id="ML122302">
    <property type="protein sequence ID" value="RPD54760.1"/>
    <property type="molecule type" value="Genomic_DNA"/>
</dbReference>
<protein>
    <submittedName>
        <fullName evidence="2">Uncharacterized protein</fullName>
    </submittedName>
</protein>
<feature type="region of interest" description="Disordered" evidence="1">
    <location>
        <begin position="85"/>
        <end position="105"/>
    </location>
</feature>
<feature type="region of interest" description="Disordered" evidence="1">
    <location>
        <begin position="592"/>
        <end position="620"/>
    </location>
</feature>
<evidence type="ECO:0000313" key="2">
    <source>
        <dbReference type="EMBL" id="RPD54760.1"/>
    </source>
</evidence>
<feature type="region of interest" description="Disordered" evidence="1">
    <location>
        <begin position="1"/>
        <end position="63"/>
    </location>
</feature>
<dbReference type="STRING" id="1328759.A0A5C2RVL4"/>
<feature type="compositionally biased region" description="Low complexity" evidence="1">
    <location>
        <begin position="94"/>
        <end position="105"/>
    </location>
</feature>
<feature type="compositionally biased region" description="Low complexity" evidence="1">
    <location>
        <begin position="52"/>
        <end position="61"/>
    </location>
</feature>
<dbReference type="AlphaFoldDB" id="A0A5C2RVL4"/>